<evidence type="ECO:0000313" key="2">
    <source>
        <dbReference type="Proteomes" id="UP000011761"/>
    </source>
</evidence>
<gene>
    <name evidence="1" type="ORF">BAUCODRAFT_123095</name>
</gene>
<name>M2MW78_BAUPA</name>
<proteinExistence type="predicted"/>
<protein>
    <submittedName>
        <fullName evidence="1">Uncharacterized protein</fullName>
    </submittedName>
</protein>
<reference evidence="1 2" key="1">
    <citation type="journal article" date="2012" name="PLoS Pathog.">
        <title>Diverse lifestyles and strategies of plant pathogenesis encoded in the genomes of eighteen Dothideomycetes fungi.</title>
        <authorList>
            <person name="Ohm R.A."/>
            <person name="Feau N."/>
            <person name="Henrissat B."/>
            <person name="Schoch C.L."/>
            <person name="Horwitz B.A."/>
            <person name="Barry K.W."/>
            <person name="Condon B.J."/>
            <person name="Copeland A.C."/>
            <person name="Dhillon B."/>
            <person name="Glaser F."/>
            <person name="Hesse C.N."/>
            <person name="Kosti I."/>
            <person name="LaButti K."/>
            <person name="Lindquist E.A."/>
            <person name="Lucas S."/>
            <person name="Salamov A.A."/>
            <person name="Bradshaw R.E."/>
            <person name="Ciuffetti L."/>
            <person name="Hamelin R.C."/>
            <person name="Kema G.H.J."/>
            <person name="Lawrence C."/>
            <person name="Scott J.A."/>
            <person name="Spatafora J.W."/>
            <person name="Turgeon B.G."/>
            <person name="de Wit P.J.G.M."/>
            <person name="Zhong S."/>
            <person name="Goodwin S.B."/>
            <person name="Grigoriev I.V."/>
        </authorList>
    </citation>
    <scope>NUCLEOTIDE SEQUENCE [LARGE SCALE GENOMIC DNA]</scope>
    <source>
        <strain evidence="1 2">UAMH 10762</strain>
    </source>
</reference>
<dbReference type="AlphaFoldDB" id="M2MW78"/>
<organism evidence="1 2">
    <name type="scientific">Baudoinia panamericana (strain UAMH 10762)</name>
    <name type="common">Angels' share fungus</name>
    <name type="synonym">Baudoinia compniacensis (strain UAMH 10762)</name>
    <dbReference type="NCBI Taxonomy" id="717646"/>
    <lineage>
        <taxon>Eukaryota</taxon>
        <taxon>Fungi</taxon>
        <taxon>Dikarya</taxon>
        <taxon>Ascomycota</taxon>
        <taxon>Pezizomycotina</taxon>
        <taxon>Dothideomycetes</taxon>
        <taxon>Dothideomycetidae</taxon>
        <taxon>Mycosphaerellales</taxon>
        <taxon>Teratosphaeriaceae</taxon>
        <taxon>Baudoinia</taxon>
    </lineage>
</organism>
<dbReference type="KEGG" id="bcom:BAUCODRAFT_123095"/>
<sequence>MRPCTADNDSALLHSPCPTGLSLHDLEFRTVWVIPAAWDVRHISRQSLIPPARALSLFGEIYSGVAALNHMLDGTPPQREVPGVETLCHCNYSLFKRLV</sequence>
<evidence type="ECO:0000313" key="1">
    <source>
        <dbReference type="EMBL" id="EMC95803.1"/>
    </source>
</evidence>
<dbReference type="GeneID" id="19107744"/>
<accession>M2MW78</accession>
<dbReference type="HOGENOM" id="CLU_2319974_0_0_1"/>
<dbReference type="EMBL" id="KB445556">
    <property type="protein sequence ID" value="EMC95803.1"/>
    <property type="molecule type" value="Genomic_DNA"/>
</dbReference>
<dbReference type="Proteomes" id="UP000011761">
    <property type="component" value="Unassembled WGS sequence"/>
</dbReference>
<dbReference type="RefSeq" id="XP_007677169.1">
    <property type="nucleotide sequence ID" value="XM_007678979.1"/>
</dbReference>
<keyword evidence="2" id="KW-1185">Reference proteome</keyword>